<reference evidence="1 2" key="1">
    <citation type="journal article" date="2023" name="bioRxiv">
        <title>High-quality genome assemblies of four members of thePodospora anserinaspecies complex.</title>
        <authorList>
            <person name="Ament-Velasquez S.L."/>
            <person name="Vogan A.A."/>
            <person name="Wallerman O."/>
            <person name="Hartmann F."/>
            <person name="Gautier V."/>
            <person name="Silar P."/>
            <person name="Giraud T."/>
            <person name="Johannesson H."/>
        </authorList>
    </citation>
    <scope>NUCLEOTIDE SEQUENCE [LARGE SCALE GENOMIC DNA]</scope>
    <source>
        <strain evidence="1 2">CBS 415.72m</strain>
    </source>
</reference>
<dbReference type="Proteomes" id="UP001323405">
    <property type="component" value="Unassembled WGS sequence"/>
</dbReference>
<keyword evidence="2" id="KW-1185">Reference proteome</keyword>
<dbReference type="GeneID" id="87903457"/>
<proteinExistence type="predicted"/>
<accession>A0ABR0GHU3</accession>
<dbReference type="EMBL" id="JAFFHA010000006">
    <property type="protein sequence ID" value="KAK4655149.1"/>
    <property type="molecule type" value="Genomic_DNA"/>
</dbReference>
<dbReference type="RefSeq" id="XP_062744124.1">
    <property type="nucleotide sequence ID" value="XM_062883767.1"/>
</dbReference>
<evidence type="ECO:0000313" key="1">
    <source>
        <dbReference type="EMBL" id="KAK4655149.1"/>
    </source>
</evidence>
<comment type="caution">
    <text evidence="1">The sequence shown here is derived from an EMBL/GenBank/DDBJ whole genome shotgun (WGS) entry which is preliminary data.</text>
</comment>
<evidence type="ECO:0000313" key="2">
    <source>
        <dbReference type="Proteomes" id="UP001323405"/>
    </source>
</evidence>
<sequence>MQSGPCWSRQSSRFHFDAICHGRGARLSSLIHRLPYRAYQWAPVEGVEPGPWAAIQAALRPTESTVPCHVL</sequence>
<organism evidence="1 2">
    <name type="scientific">Podospora pseudocomata</name>
    <dbReference type="NCBI Taxonomy" id="2093779"/>
    <lineage>
        <taxon>Eukaryota</taxon>
        <taxon>Fungi</taxon>
        <taxon>Dikarya</taxon>
        <taxon>Ascomycota</taxon>
        <taxon>Pezizomycotina</taxon>
        <taxon>Sordariomycetes</taxon>
        <taxon>Sordariomycetidae</taxon>
        <taxon>Sordariales</taxon>
        <taxon>Podosporaceae</taxon>
        <taxon>Podospora</taxon>
    </lineage>
</organism>
<name>A0ABR0GHU3_9PEZI</name>
<protein>
    <submittedName>
        <fullName evidence="1">Uncharacterized protein</fullName>
    </submittedName>
</protein>
<gene>
    <name evidence="1" type="ORF">QC762_0072980</name>
</gene>